<dbReference type="SUPFAM" id="SSF48613">
    <property type="entry name" value="Heme oxygenase-like"/>
    <property type="match status" value="1"/>
</dbReference>
<sequence>MSTIDKLLKVHQDLFLQSISHPLTNELCEGTLADYKLFTYLNQDLKFFQIGLNLFGKTLAYCDDPKSAIILGKQIGFVSTDENDYFIKTLKELEQNEDLIKVVINLKEENLTLVKVQQYIKYLQYLTFESNSYVEIITFMYTMEKVYLGWAEYNIARKAIPSDLPYKYQEWINLHYGLDFTKWVQFLHNEVERVVKTKEDFNICEKSFVKCLELEIDFFQACYEYQEN</sequence>
<feature type="binding site" evidence="2">
    <location>
        <position position="44"/>
    </location>
    <ligand>
        <name>substrate</name>
    </ligand>
</feature>
<organism evidence="5 6">
    <name type="scientific">Candida dubliniensis (strain CD36 / ATCC MYA-646 / CBS 7987 / NCPF 3949 / NRRL Y-17841)</name>
    <name type="common">Yeast</name>
    <dbReference type="NCBI Taxonomy" id="573826"/>
    <lineage>
        <taxon>Eukaryota</taxon>
        <taxon>Fungi</taxon>
        <taxon>Dikarya</taxon>
        <taxon>Ascomycota</taxon>
        <taxon>Saccharomycotina</taxon>
        <taxon>Pichiomycetes</taxon>
        <taxon>Debaryomycetaceae</taxon>
        <taxon>Candida/Lodderomyces clade</taxon>
        <taxon>Candida</taxon>
    </lineage>
</organism>
<gene>
    <name evidence="4" type="ordered locus">Cd36_34667</name>
    <name evidence="5" type="ORF">CD36_34667</name>
</gene>
<evidence type="ECO:0000259" key="3">
    <source>
        <dbReference type="Pfam" id="PF03070"/>
    </source>
</evidence>
<dbReference type="PIRSF" id="PIRSF003170">
    <property type="entry name" value="Pet18p"/>
    <property type="match status" value="1"/>
</dbReference>
<dbReference type="InterPro" id="IPR016084">
    <property type="entry name" value="Haem_Oase-like_multi-hlx"/>
</dbReference>
<reference evidence="5 6" key="1">
    <citation type="journal article" date="2009" name="Genome Res.">
        <title>Comparative genomics of the fungal pathogens Candida dubliniensis and Candida albicans.</title>
        <authorList>
            <person name="Jackson A.P."/>
            <person name="Gamble J.A."/>
            <person name="Yeomans T."/>
            <person name="Moran G.P."/>
            <person name="Saunders D."/>
            <person name="Harris D."/>
            <person name="Aslett M."/>
            <person name="Barrell J.F."/>
            <person name="Butler G."/>
            <person name="Citiulo F."/>
            <person name="Coleman D.C."/>
            <person name="de Groot P.W.J."/>
            <person name="Goodwin T.J."/>
            <person name="Quail M.A."/>
            <person name="McQuillan J."/>
            <person name="Munro C.A."/>
            <person name="Pain A."/>
            <person name="Poulter R.T."/>
            <person name="Rajandream M.A."/>
            <person name="Renauld H."/>
            <person name="Spiering M.J."/>
            <person name="Tivey A."/>
            <person name="Gow N.A.R."/>
            <person name="Barrell B."/>
            <person name="Sullivan D.J."/>
            <person name="Berriman M."/>
        </authorList>
    </citation>
    <scope>NUCLEOTIDE SEQUENCE [LARGE SCALE GENOMIC DNA]</scope>
    <source>
        <strain evidence="6">CD36 / ATCC MYA-646 / CBS 7987 / NCPF 3949 / NRRL Y-17841</strain>
    </source>
</reference>
<name>B9WMU8_CANDC</name>
<accession>B9WMU8</accession>
<dbReference type="KEGG" id="cdu:CD36_34667"/>
<dbReference type="Proteomes" id="UP000002605">
    <property type="component" value="Chromosome R"/>
</dbReference>
<dbReference type="EMBL" id="FM992695">
    <property type="protein sequence ID" value="CAX40414.1"/>
    <property type="molecule type" value="Genomic_DNA"/>
</dbReference>
<dbReference type="eggNOG" id="ENOG502QT8P">
    <property type="taxonomic scope" value="Eukaryota"/>
</dbReference>
<dbReference type="InterPro" id="IPR004305">
    <property type="entry name" value="Thiaminase-2/PQQC"/>
</dbReference>
<dbReference type="Gene3D" id="1.20.910.10">
    <property type="entry name" value="Heme oxygenase-like"/>
    <property type="match status" value="1"/>
</dbReference>
<proteinExistence type="predicted"/>
<dbReference type="Pfam" id="PF03070">
    <property type="entry name" value="TENA_THI-4"/>
    <property type="match status" value="1"/>
</dbReference>
<evidence type="ECO:0000256" key="2">
    <source>
        <dbReference type="PIRSR" id="PIRSR003170-2"/>
    </source>
</evidence>
<keyword evidence="6" id="KW-1185">Reference proteome</keyword>
<dbReference type="OrthoDB" id="37730at2759"/>
<evidence type="ECO:0000313" key="6">
    <source>
        <dbReference type="Proteomes" id="UP000002605"/>
    </source>
</evidence>
<evidence type="ECO:0000313" key="4">
    <source>
        <dbReference type="CGD" id="CAL0000163816"/>
    </source>
</evidence>
<evidence type="ECO:0000256" key="1">
    <source>
        <dbReference type="PIRSR" id="PIRSR003170-1"/>
    </source>
</evidence>
<dbReference type="PANTHER" id="PTHR43198:SF2">
    <property type="entry name" value="SI:CH1073-67J19.1-RELATED"/>
    <property type="match status" value="1"/>
</dbReference>
<dbReference type="InterPro" id="IPR026285">
    <property type="entry name" value="TenA_E"/>
</dbReference>
<dbReference type="VEuPathDB" id="FungiDB:CD36_34667"/>
<dbReference type="HOGENOM" id="CLU_077537_0_0_1"/>
<protein>
    <submittedName>
        <fullName evidence="5">Protein Pet18 homologue, putative</fullName>
    </submittedName>
</protein>
<dbReference type="AlphaFoldDB" id="B9WMU8"/>
<dbReference type="CGD" id="CAL0000163816">
    <property type="gene designation" value="Cd36_34667"/>
</dbReference>
<dbReference type="GeneID" id="8049441"/>
<feature type="active site" description="Proton donor" evidence="1">
    <location>
        <position position="215"/>
    </location>
</feature>
<dbReference type="InterPro" id="IPR050967">
    <property type="entry name" value="Thiamine_Salvage_TenA"/>
</dbReference>
<dbReference type="RefSeq" id="XP_002422407.1">
    <property type="nucleotide sequence ID" value="XM_002422362.1"/>
</dbReference>
<feature type="binding site" evidence="2">
    <location>
        <position position="144"/>
    </location>
    <ligand>
        <name>substrate</name>
    </ligand>
</feature>
<feature type="binding site" evidence="2">
    <location>
        <position position="82"/>
    </location>
    <ligand>
        <name>substrate</name>
    </ligand>
</feature>
<dbReference type="PANTHER" id="PTHR43198">
    <property type="entry name" value="BIFUNCTIONAL TH2 PROTEIN"/>
    <property type="match status" value="1"/>
</dbReference>
<dbReference type="CDD" id="cd19358">
    <property type="entry name" value="TenA_E_Spr0628-like"/>
    <property type="match status" value="1"/>
</dbReference>
<dbReference type="GO" id="GO:0005829">
    <property type="term" value="C:cytosol"/>
    <property type="evidence" value="ECO:0007669"/>
    <property type="project" value="TreeGrafter"/>
</dbReference>
<evidence type="ECO:0000313" key="5">
    <source>
        <dbReference type="EMBL" id="CAX40414.1"/>
    </source>
</evidence>
<feature type="domain" description="Thiaminase-2/PQQC" evidence="3">
    <location>
        <begin position="11"/>
        <end position="224"/>
    </location>
</feature>
<dbReference type="GO" id="GO:0006772">
    <property type="term" value="P:thiamine metabolic process"/>
    <property type="evidence" value="ECO:0007669"/>
    <property type="project" value="UniProtKB-ARBA"/>
</dbReference>